<dbReference type="GO" id="GO:0009279">
    <property type="term" value="C:cell outer membrane"/>
    <property type="evidence" value="ECO:0007669"/>
    <property type="project" value="UniProtKB-SubCell"/>
</dbReference>
<dbReference type="EMBL" id="CP019312">
    <property type="protein sequence ID" value="APX13460.1"/>
    <property type="molecule type" value="Genomic_DNA"/>
</dbReference>
<dbReference type="KEGG" id="tom:BWR18_18585"/>
<gene>
    <name evidence="6" type="ORF">BWR18_18585</name>
</gene>
<dbReference type="Proteomes" id="UP000186336">
    <property type="component" value="Chromosome"/>
</dbReference>
<keyword evidence="5" id="KW-0998">Cell outer membrane</keyword>
<evidence type="ECO:0000256" key="2">
    <source>
        <dbReference type="ARBA" id="ARBA00005722"/>
    </source>
</evidence>
<keyword evidence="7" id="KW-1185">Reference proteome</keyword>
<reference evidence="6 7" key="1">
    <citation type="submission" date="2017-01" db="EMBL/GenBank/DDBJ databases">
        <title>Complete genome of Tateyamaria omphalii DOK1-4 isolated from seawater in Dokdo.</title>
        <authorList>
            <person name="Kim J.H."/>
            <person name="Chi W.-J."/>
        </authorList>
    </citation>
    <scope>NUCLEOTIDE SEQUENCE [LARGE SCALE GENOMIC DNA]</scope>
    <source>
        <strain evidence="6 7">DOK1-4</strain>
    </source>
</reference>
<protein>
    <recommendedName>
        <fullName evidence="8">Structural protein MipA</fullName>
    </recommendedName>
</protein>
<dbReference type="PANTHER" id="PTHR38776:SF1">
    <property type="entry name" value="MLTA-INTERACTING PROTEIN-RELATED"/>
    <property type="match status" value="1"/>
</dbReference>
<proteinExistence type="inferred from homology"/>
<keyword evidence="4" id="KW-0472">Membrane</keyword>
<comment type="similarity">
    <text evidence="2">Belongs to the MipA/OmpV family.</text>
</comment>
<evidence type="ECO:0008006" key="8">
    <source>
        <dbReference type="Google" id="ProtNLM"/>
    </source>
</evidence>
<dbReference type="InterPro" id="IPR010583">
    <property type="entry name" value="MipA"/>
</dbReference>
<evidence type="ECO:0000256" key="1">
    <source>
        <dbReference type="ARBA" id="ARBA00004442"/>
    </source>
</evidence>
<dbReference type="PANTHER" id="PTHR38776">
    <property type="entry name" value="MLTA-INTERACTING PROTEIN-RELATED"/>
    <property type="match status" value="1"/>
</dbReference>
<dbReference type="AlphaFoldDB" id="A0A1P8MZE7"/>
<sequence length="215" mass="23222">MAYSNSIFTGEGSDVQALPLLRYESERFGVGIPEGLRVTVFSNPQVRLSGVISPRFSALDDPDSAFLDGIDRDITVDGGAQLRYSFARGTQLQLRAVTELTDEHGGQEISAELSQAIPLGRTPLLVSAGLTWLSDDLARYSYGVLASEALAGRPEYDPGDVIIPHIALTSVFPINDRVNLVGSVRAEFLPDEVTDSPIVDEDIGVSTFLGLTYQF</sequence>
<name>A0A1P8MZE7_9RHOB</name>
<accession>A0A1P8MZE7</accession>
<dbReference type="Pfam" id="PF06629">
    <property type="entry name" value="MipA"/>
    <property type="match status" value="1"/>
</dbReference>
<comment type="subcellular location">
    <subcellularLocation>
        <location evidence="1">Cell outer membrane</location>
    </subcellularLocation>
</comment>
<organism evidence="6 7">
    <name type="scientific">Tateyamaria omphalii</name>
    <dbReference type="NCBI Taxonomy" id="299262"/>
    <lineage>
        <taxon>Bacteria</taxon>
        <taxon>Pseudomonadati</taxon>
        <taxon>Pseudomonadota</taxon>
        <taxon>Alphaproteobacteria</taxon>
        <taxon>Rhodobacterales</taxon>
        <taxon>Roseobacteraceae</taxon>
        <taxon>Tateyamaria</taxon>
    </lineage>
</organism>
<evidence type="ECO:0000256" key="5">
    <source>
        <dbReference type="ARBA" id="ARBA00023237"/>
    </source>
</evidence>
<evidence type="ECO:0000313" key="6">
    <source>
        <dbReference type="EMBL" id="APX13460.1"/>
    </source>
</evidence>
<keyword evidence="3" id="KW-0732">Signal</keyword>
<evidence type="ECO:0000256" key="3">
    <source>
        <dbReference type="ARBA" id="ARBA00022729"/>
    </source>
</evidence>
<evidence type="ECO:0000256" key="4">
    <source>
        <dbReference type="ARBA" id="ARBA00023136"/>
    </source>
</evidence>
<evidence type="ECO:0000313" key="7">
    <source>
        <dbReference type="Proteomes" id="UP000186336"/>
    </source>
</evidence>